<gene>
    <name evidence="6" type="primary">xseB</name>
    <name evidence="7" type="ORF">NC797_12475</name>
</gene>
<dbReference type="Pfam" id="PF02609">
    <property type="entry name" value="Exonuc_VII_S"/>
    <property type="match status" value="1"/>
</dbReference>
<keyword evidence="5 6" id="KW-0269">Exonuclease</keyword>
<accession>A0A9X3WW56</accession>
<dbReference type="Proteomes" id="UP001145050">
    <property type="component" value="Unassembled WGS sequence"/>
</dbReference>
<dbReference type="RefSeq" id="WP_272437123.1">
    <property type="nucleotide sequence ID" value="NZ_JAMQKB010000013.1"/>
</dbReference>
<evidence type="ECO:0000256" key="5">
    <source>
        <dbReference type="ARBA" id="ARBA00022839"/>
    </source>
</evidence>
<comment type="function">
    <text evidence="6">Bidirectionally degrades single-stranded DNA into large acid-insoluble oligonucleotides, which are then degraded further into small acid-soluble oligonucleotides.</text>
</comment>
<keyword evidence="3 6" id="KW-0540">Nuclease</keyword>
<dbReference type="GO" id="GO:0005829">
    <property type="term" value="C:cytosol"/>
    <property type="evidence" value="ECO:0007669"/>
    <property type="project" value="TreeGrafter"/>
</dbReference>
<keyword evidence="2 6" id="KW-0963">Cytoplasm</keyword>
<keyword evidence="4 6" id="KW-0378">Hydrolase</keyword>
<dbReference type="GO" id="GO:0009318">
    <property type="term" value="C:exodeoxyribonuclease VII complex"/>
    <property type="evidence" value="ECO:0007669"/>
    <property type="project" value="UniProtKB-UniRule"/>
</dbReference>
<comment type="similarity">
    <text evidence="1 6">Belongs to the XseB family.</text>
</comment>
<sequence>MTNDHDDKSAELSFEEAMQQLEKIVEKLEEGDVPLEKAINYYQEGMKLSKLCSEKLTKVEGQMEQIVNEQGTFEPFIVQEEE</sequence>
<dbReference type="HAMAP" id="MF_00337">
    <property type="entry name" value="Exonuc_7_S"/>
    <property type="match status" value="1"/>
</dbReference>
<protein>
    <recommendedName>
        <fullName evidence="6">Exodeoxyribonuclease 7 small subunit</fullName>
        <ecNumber evidence="6">3.1.11.6</ecNumber>
    </recommendedName>
    <alternativeName>
        <fullName evidence="6">Exodeoxyribonuclease VII small subunit</fullName>
        <shortName evidence="6">Exonuclease VII small subunit</shortName>
    </alternativeName>
</protein>
<name>A0A9X3WW56_9BACI</name>
<comment type="subcellular location">
    <subcellularLocation>
        <location evidence="6">Cytoplasm</location>
    </subcellularLocation>
</comment>
<comment type="caution">
    <text evidence="7">The sequence shown here is derived from an EMBL/GenBank/DDBJ whole genome shotgun (WGS) entry which is preliminary data.</text>
</comment>
<dbReference type="GO" id="GO:0008855">
    <property type="term" value="F:exodeoxyribonuclease VII activity"/>
    <property type="evidence" value="ECO:0007669"/>
    <property type="project" value="UniProtKB-UniRule"/>
</dbReference>
<dbReference type="InterPro" id="IPR003761">
    <property type="entry name" value="Exonuc_VII_S"/>
</dbReference>
<evidence type="ECO:0000256" key="2">
    <source>
        <dbReference type="ARBA" id="ARBA00022490"/>
    </source>
</evidence>
<reference evidence="7" key="1">
    <citation type="submission" date="2022-06" db="EMBL/GenBank/DDBJ databases">
        <title>Aquibacillus sp. a new bacterium isolated from soil saline samples.</title>
        <authorList>
            <person name="Galisteo C."/>
            <person name="De La Haba R."/>
            <person name="Sanchez-Porro C."/>
            <person name="Ventosa A."/>
        </authorList>
    </citation>
    <scope>NUCLEOTIDE SEQUENCE</scope>
    <source>
        <strain evidence="7">3ASR75-11</strain>
    </source>
</reference>
<dbReference type="PANTHER" id="PTHR34137">
    <property type="entry name" value="EXODEOXYRIBONUCLEASE 7 SMALL SUBUNIT"/>
    <property type="match status" value="1"/>
</dbReference>
<keyword evidence="8" id="KW-1185">Reference proteome</keyword>
<evidence type="ECO:0000256" key="1">
    <source>
        <dbReference type="ARBA" id="ARBA00009998"/>
    </source>
</evidence>
<dbReference type="InterPro" id="IPR037004">
    <property type="entry name" value="Exonuc_VII_ssu_sf"/>
</dbReference>
<evidence type="ECO:0000313" key="7">
    <source>
        <dbReference type="EMBL" id="MDC3425316.1"/>
    </source>
</evidence>
<proteinExistence type="inferred from homology"/>
<dbReference type="EMBL" id="JAMQKB010000013">
    <property type="protein sequence ID" value="MDC3425316.1"/>
    <property type="molecule type" value="Genomic_DNA"/>
</dbReference>
<dbReference type="EC" id="3.1.11.6" evidence="6"/>
<dbReference type="AlphaFoldDB" id="A0A9X3WW56"/>
<evidence type="ECO:0000256" key="6">
    <source>
        <dbReference type="HAMAP-Rule" id="MF_00337"/>
    </source>
</evidence>
<evidence type="ECO:0000256" key="3">
    <source>
        <dbReference type="ARBA" id="ARBA00022722"/>
    </source>
</evidence>
<dbReference type="NCBIfam" id="TIGR01280">
    <property type="entry name" value="xseB"/>
    <property type="match status" value="1"/>
</dbReference>
<dbReference type="Gene3D" id="1.10.287.1040">
    <property type="entry name" value="Exonuclease VII, small subunit"/>
    <property type="match status" value="1"/>
</dbReference>
<dbReference type="SUPFAM" id="SSF116842">
    <property type="entry name" value="XseB-like"/>
    <property type="match status" value="1"/>
</dbReference>
<organism evidence="7 8">
    <name type="scientific">Terrihalobacillus insolitus</name>
    <dbReference type="NCBI Taxonomy" id="2950438"/>
    <lineage>
        <taxon>Bacteria</taxon>
        <taxon>Bacillati</taxon>
        <taxon>Bacillota</taxon>
        <taxon>Bacilli</taxon>
        <taxon>Bacillales</taxon>
        <taxon>Bacillaceae</taxon>
        <taxon>Terrihalobacillus</taxon>
    </lineage>
</organism>
<dbReference type="GO" id="GO:0006308">
    <property type="term" value="P:DNA catabolic process"/>
    <property type="evidence" value="ECO:0007669"/>
    <property type="project" value="UniProtKB-UniRule"/>
</dbReference>
<evidence type="ECO:0000256" key="4">
    <source>
        <dbReference type="ARBA" id="ARBA00022801"/>
    </source>
</evidence>
<evidence type="ECO:0000313" key="8">
    <source>
        <dbReference type="Proteomes" id="UP001145050"/>
    </source>
</evidence>
<comment type="subunit">
    <text evidence="6">Heterooligomer composed of large and small subunits.</text>
</comment>
<comment type="catalytic activity">
    <reaction evidence="6">
        <text>Exonucleolytic cleavage in either 5'- to 3'- or 3'- to 5'-direction to yield nucleoside 5'-phosphates.</text>
        <dbReference type="EC" id="3.1.11.6"/>
    </reaction>
</comment>
<dbReference type="NCBIfam" id="NF010666">
    <property type="entry name" value="PRK14063.1"/>
    <property type="match status" value="1"/>
</dbReference>
<dbReference type="PANTHER" id="PTHR34137:SF1">
    <property type="entry name" value="EXODEOXYRIBONUCLEASE 7 SMALL SUBUNIT"/>
    <property type="match status" value="1"/>
</dbReference>